<keyword evidence="1" id="KW-0472">Membrane</keyword>
<comment type="caution">
    <text evidence="2">The sequence shown here is derived from an EMBL/GenBank/DDBJ whole genome shotgun (WGS) entry which is preliminary data.</text>
</comment>
<accession>A0ABQ9HQY0</accession>
<keyword evidence="3" id="KW-1185">Reference proteome</keyword>
<gene>
    <name evidence="2" type="ORF">PR048_012986</name>
</gene>
<keyword evidence="1" id="KW-0812">Transmembrane</keyword>
<evidence type="ECO:0000313" key="2">
    <source>
        <dbReference type="EMBL" id="KAJ8886774.1"/>
    </source>
</evidence>
<reference evidence="2 3" key="1">
    <citation type="submission" date="2023-02" db="EMBL/GenBank/DDBJ databases">
        <title>LHISI_Scaffold_Assembly.</title>
        <authorList>
            <person name="Stuart O.P."/>
            <person name="Cleave R."/>
            <person name="Magrath M.J.L."/>
            <person name="Mikheyev A.S."/>
        </authorList>
    </citation>
    <scope>NUCLEOTIDE SEQUENCE [LARGE SCALE GENOMIC DNA]</scope>
    <source>
        <strain evidence="2">Daus_M_001</strain>
        <tissue evidence="2">Leg muscle</tissue>
    </source>
</reference>
<name>A0ABQ9HQY0_9NEOP</name>
<evidence type="ECO:0000256" key="1">
    <source>
        <dbReference type="SAM" id="Phobius"/>
    </source>
</evidence>
<feature type="transmembrane region" description="Helical" evidence="1">
    <location>
        <begin position="193"/>
        <end position="212"/>
    </location>
</feature>
<dbReference type="EMBL" id="JARBHB010000004">
    <property type="protein sequence ID" value="KAJ8886774.1"/>
    <property type="molecule type" value="Genomic_DNA"/>
</dbReference>
<keyword evidence="1" id="KW-1133">Transmembrane helix</keyword>
<sequence length="625" mass="68819">MAFQGQDLGLQDCGLSTILNSAIVDSAILGNVTATILAAKLASSIRRLACSSSTKANRVQFPAESPDSRKWESCMTMPLVGGFFRASPVSPSPSSQRHPTLYISNISIQFFGNYIDDIYGYHTCGANCGAWGANCDACAAECGACGANFLCAMLTAVSVVPIVACVVLTMVHVVLTVVHVVLTVGCGGDCDALLILVCVVLIGVHEDVIALAKNQHRVMVKVQNKVKDIPVQIAAKKTDRTEIVEGRLRFHALDHVYQFGIVFAYKTYIIITALPSKTITLNMMKRAFGAIHFARPVYRMCVPSPINWSQQYATVIPARLVGVQYGEMTILLPAAIRYNLSRTHQTIRNFMFFLLREECCWSFEVVWQNHAIAAETNFCLRPYKGSVADDGSLELGQPPKRLVGLGERGSGWSDETLEVCLLDDEIYSVLGLMFRPREALKCSRPLNGRDCLGSPDTPSAEHSVVNNPQKFPLGPYHRDVLVLEVVDPVCSGRFGEFPLSMTYLAVSRHAALAAYWKGTRGGTQQFWFNLYSESLQQLRYQCLAKILQEIDGMLYFPFSKNNKVVLPEKCVNFMDLQDKTVEGKRSCVSTGDTTQADLIDSIPYTHANKGIKCLRLQSIATANMC</sequence>
<evidence type="ECO:0000313" key="3">
    <source>
        <dbReference type="Proteomes" id="UP001159363"/>
    </source>
</evidence>
<proteinExistence type="predicted"/>
<feature type="transmembrane region" description="Helical" evidence="1">
    <location>
        <begin position="159"/>
        <end position="181"/>
    </location>
</feature>
<protein>
    <submittedName>
        <fullName evidence="2">Uncharacterized protein</fullName>
    </submittedName>
</protein>
<organism evidence="2 3">
    <name type="scientific">Dryococelus australis</name>
    <dbReference type="NCBI Taxonomy" id="614101"/>
    <lineage>
        <taxon>Eukaryota</taxon>
        <taxon>Metazoa</taxon>
        <taxon>Ecdysozoa</taxon>
        <taxon>Arthropoda</taxon>
        <taxon>Hexapoda</taxon>
        <taxon>Insecta</taxon>
        <taxon>Pterygota</taxon>
        <taxon>Neoptera</taxon>
        <taxon>Polyneoptera</taxon>
        <taxon>Phasmatodea</taxon>
        <taxon>Verophasmatodea</taxon>
        <taxon>Anareolatae</taxon>
        <taxon>Phasmatidae</taxon>
        <taxon>Eurycanthinae</taxon>
        <taxon>Dryococelus</taxon>
    </lineage>
</organism>
<dbReference type="Proteomes" id="UP001159363">
    <property type="component" value="Chromosome X"/>
</dbReference>